<dbReference type="STRING" id="76947.GCA_002080435_01551"/>
<dbReference type="InterPro" id="IPR015422">
    <property type="entry name" value="PyrdxlP-dep_Trfase_small"/>
</dbReference>
<dbReference type="SUPFAM" id="SSF53383">
    <property type="entry name" value="PLP-dependent transferases"/>
    <property type="match status" value="1"/>
</dbReference>
<gene>
    <name evidence="6" type="ORF">BV98_001901</name>
</gene>
<dbReference type="InterPro" id="IPR015421">
    <property type="entry name" value="PyrdxlP-dep_Trfase_major"/>
</dbReference>
<dbReference type="NCBIfam" id="NF006488">
    <property type="entry name" value="PRK08912.1"/>
    <property type="match status" value="1"/>
</dbReference>
<evidence type="ECO:0000256" key="1">
    <source>
        <dbReference type="ARBA" id="ARBA00001933"/>
    </source>
</evidence>
<dbReference type="OrthoDB" id="9763453at2"/>
<proteinExistence type="predicted"/>
<dbReference type="PANTHER" id="PTHR43807:SF20">
    <property type="entry name" value="FI04487P"/>
    <property type="match status" value="1"/>
</dbReference>
<dbReference type="InterPro" id="IPR051326">
    <property type="entry name" value="Kynurenine-oxoglutarate_AT"/>
</dbReference>
<comment type="caution">
    <text evidence="6">The sequence shown here is derived from an EMBL/GenBank/DDBJ whole genome shotgun (WGS) entry which is preliminary data.</text>
</comment>
<dbReference type="Proteomes" id="UP000024284">
    <property type="component" value="Unassembled WGS sequence"/>
</dbReference>
<keyword evidence="2 6" id="KW-0032">Aminotransferase</keyword>
<reference evidence="6" key="1">
    <citation type="submission" date="2014-08" db="EMBL/GenBank/DDBJ databases">
        <title>Draft genome sequences of Sphingobium herbicidovorans.</title>
        <authorList>
            <person name="Gan H.M."/>
            <person name="Gan H.Y."/>
            <person name="Savka M.A."/>
        </authorList>
    </citation>
    <scope>NUCLEOTIDE SEQUENCE [LARGE SCALE GENOMIC DNA]</scope>
    <source>
        <strain evidence="6">NBRC 16415</strain>
    </source>
</reference>
<sequence>MTIRLPLGHPVYRDMPATIFEKMSARARETGAINLGQGFPDAQGPDDILRAAAEALLHRSNQYPPSGGLPELRQAVAAHYERHQGLDLRAEEVIVTSGATEAIAASLFALIQPGDEVLLLAPLYDAYLPLVERAGGVARIARLTPPDWRITREALDTMIGPRTRLLILNNPLNPSGSVMAREDLAMLASFCLDHDLIAICDEVWEHVTFDGVRHQPLMAFPGMRDRTVKIGSAGKIFSLTGWKLGWMCAAPPIATLLGRAHQFLTFTSPPNLQWAVAEGLGKPDDWFTAMRAGYQASRDRLVRGLGDAGYAVQQSAGTWFVTVDLAASGMALNDVDFCERIIGEAGVAAIPISAFYPDAAVTHLVRLCFSKSDAVIDEAVARLGAFRASLG</sequence>
<dbReference type="EMBL" id="JFZA02000013">
    <property type="protein sequence ID" value="KFG90237.1"/>
    <property type="molecule type" value="Genomic_DNA"/>
</dbReference>
<dbReference type="RefSeq" id="WP_037465286.1">
    <property type="nucleotide sequence ID" value="NZ_BCZD01000025.1"/>
</dbReference>
<dbReference type="GO" id="GO:0005737">
    <property type="term" value="C:cytoplasm"/>
    <property type="evidence" value="ECO:0007669"/>
    <property type="project" value="TreeGrafter"/>
</dbReference>
<evidence type="ECO:0000259" key="5">
    <source>
        <dbReference type="Pfam" id="PF00155"/>
    </source>
</evidence>
<dbReference type="InterPro" id="IPR015424">
    <property type="entry name" value="PyrdxlP-dep_Trfase"/>
</dbReference>
<dbReference type="Gene3D" id="3.40.640.10">
    <property type="entry name" value="Type I PLP-dependent aspartate aminotransferase-like (Major domain)"/>
    <property type="match status" value="1"/>
</dbReference>
<evidence type="ECO:0000256" key="3">
    <source>
        <dbReference type="ARBA" id="ARBA00022679"/>
    </source>
</evidence>
<feature type="domain" description="Aminotransferase class I/classII large" evidence="5">
    <location>
        <begin position="32"/>
        <end position="383"/>
    </location>
</feature>
<evidence type="ECO:0000256" key="2">
    <source>
        <dbReference type="ARBA" id="ARBA00022576"/>
    </source>
</evidence>
<evidence type="ECO:0000313" key="7">
    <source>
        <dbReference type="Proteomes" id="UP000024284"/>
    </source>
</evidence>
<keyword evidence="3 6" id="KW-0808">Transferase</keyword>
<keyword evidence="4" id="KW-0663">Pyridoxal phosphate</keyword>
<dbReference type="EC" id="2.6.1.7" evidence="6"/>
<dbReference type="CDD" id="cd00609">
    <property type="entry name" value="AAT_like"/>
    <property type="match status" value="1"/>
</dbReference>
<dbReference type="PANTHER" id="PTHR43807">
    <property type="entry name" value="FI04487P"/>
    <property type="match status" value="1"/>
</dbReference>
<dbReference type="eggNOG" id="COG0436">
    <property type="taxonomic scope" value="Bacteria"/>
</dbReference>
<organism evidence="6 7">
    <name type="scientific">Sphingobium herbicidovorans (strain ATCC 700291 / DSM 11019 / CCUG 56400 / KCTC 2939 / LMG 18315 / NBRC 16415 / MH)</name>
    <name type="common">Sphingomonas herbicidovorans</name>
    <dbReference type="NCBI Taxonomy" id="1219045"/>
    <lineage>
        <taxon>Bacteria</taxon>
        <taxon>Pseudomonadati</taxon>
        <taxon>Pseudomonadota</taxon>
        <taxon>Alphaproteobacteria</taxon>
        <taxon>Sphingomonadales</taxon>
        <taxon>Sphingomonadaceae</taxon>
        <taxon>Sphingobium</taxon>
    </lineage>
</organism>
<dbReference type="InterPro" id="IPR004839">
    <property type="entry name" value="Aminotransferase_I/II_large"/>
</dbReference>
<protein>
    <submittedName>
        <fullName evidence="6">Kynurenine--oxoglutarate transaminase</fullName>
        <ecNumber evidence="6">2.6.1.7</ecNumber>
    </submittedName>
</protein>
<dbReference type="AlphaFoldDB" id="A0A086PA19"/>
<accession>A0A086PA19</accession>
<dbReference type="Pfam" id="PF00155">
    <property type="entry name" value="Aminotran_1_2"/>
    <property type="match status" value="1"/>
</dbReference>
<dbReference type="GO" id="GO:0030170">
    <property type="term" value="F:pyridoxal phosphate binding"/>
    <property type="evidence" value="ECO:0007669"/>
    <property type="project" value="InterPro"/>
</dbReference>
<dbReference type="Gene3D" id="3.90.1150.10">
    <property type="entry name" value="Aspartate Aminotransferase, domain 1"/>
    <property type="match status" value="1"/>
</dbReference>
<evidence type="ECO:0000256" key="4">
    <source>
        <dbReference type="ARBA" id="ARBA00022898"/>
    </source>
</evidence>
<evidence type="ECO:0000313" key="6">
    <source>
        <dbReference type="EMBL" id="KFG90237.1"/>
    </source>
</evidence>
<comment type="cofactor">
    <cofactor evidence="1">
        <name>pyridoxal 5'-phosphate</name>
        <dbReference type="ChEBI" id="CHEBI:597326"/>
    </cofactor>
</comment>
<keyword evidence="7" id="KW-1185">Reference proteome</keyword>
<name>A0A086PA19_SPHHM</name>
<dbReference type="PATRIC" id="fig|1219045.3.peg.1942"/>
<dbReference type="GO" id="GO:0016212">
    <property type="term" value="F:kynurenine-oxoglutarate transaminase activity"/>
    <property type="evidence" value="ECO:0007669"/>
    <property type="project" value="UniProtKB-EC"/>
</dbReference>